<keyword evidence="2" id="KW-0732">Signal</keyword>
<proteinExistence type="inferred from homology"/>
<evidence type="ECO:0000313" key="5">
    <source>
        <dbReference type="Proteomes" id="UP000001213"/>
    </source>
</evidence>
<dbReference type="eggNOG" id="COG0614">
    <property type="taxonomic scope" value="Bacteria"/>
</dbReference>
<dbReference type="EMBL" id="CP001966">
    <property type="protein sequence ID" value="ADG78221.1"/>
    <property type="molecule type" value="Genomic_DNA"/>
</dbReference>
<evidence type="ECO:0000259" key="3">
    <source>
        <dbReference type="PROSITE" id="PS50983"/>
    </source>
</evidence>
<dbReference type="Gene3D" id="3.40.50.1980">
    <property type="entry name" value="Nitrogenase molybdenum iron protein domain"/>
    <property type="match status" value="2"/>
</dbReference>
<protein>
    <submittedName>
        <fullName evidence="4">Periplasmic binding protein</fullName>
    </submittedName>
</protein>
<reference evidence="4 5" key="2">
    <citation type="journal article" date="2011" name="Stand. Genomic Sci.">
        <title>Complete genome sequence of Tsukamurella paurometabola type strain (no. 33).</title>
        <authorList>
            <person name="Munk A.C."/>
            <person name="Lapidus A."/>
            <person name="Lucas S."/>
            <person name="Nolan M."/>
            <person name="Tice H."/>
            <person name="Cheng J.F."/>
            <person name="Del Rio T.G."/>
            <person name="Goodwin L."/>
            <person name="Pitluck S."/>
            <person name="Liolios K."/>
            <person name="Huntemann M."/>
            <person name="Ivanova N."/>
            <person name="Mavromatis K."/>
            <person name="Mikhailova N."/>
            <person name="Pati A."/>
            <person name="Chen A."/>
            <person name="Palaniappan K."/>
            <person name="Tapia R."/>
            <person name="Han C."/>
            <person name="Land M."/>
            <person name="Hauser L."/>
            <person name="Chang Y.J."/>
            <person name="Jeffries C.D."/>
            <person name="Brettin T."/>
            <person name="Yasawong M."/>
            <person name="Brambilla E.M."/>
            <person name="Rohde M."/>
            <person name="Sikorski J."/>
            <person name="Goker M."/>
            <person name="Detter J.C."/>
            <person name="Woyke T."/>
            <person name="Bristow J."/>
            <person name="Eisen J.A."/>
            <person name="Markowitz V."/>
            <person name="Hugenholtz P."/>
            <person name="Kyrpides N.C."/>
            <person name="Klenk H.P."/>
        </authorList>
    </citation>
    <scope>NUCLEOTIDE SEQUENCE [LARGE SCALE GENOMIC DNA]</scope>
    <source>
        <strain evidence="5">ATCC 8368 / DSM 20162 / CCUG 35730 / CIP 100753 / JCM 10117 / KCTC 9821 / NBRC 16120 / NCIMB 702349 / NCTC 13040</strain>
    </source>
</reference>
<feature type="signal peptide" evidence="2">
    <location>
        <begin position="1"/>
        <end position="26"/>
    </location>
</feature>
<dbReference type="STRING" id="521096.Tpau_1600"/>
<reference evidence="5" key="1">
    <citation type="submission" date="2010-03" db="EMBL/GenBank/DDBJ databases">
        <title>The complete chromosome of Tsukamurella paurometabola DSM 20162.</title>
        <authorList>
            <consortium name="US DOE Joint Genome Institute (JGI-PGF)"/>
            <person name="Lucas S."/>
            <person name="Copeland A."/>
            <person name="Lapidus A."/>
            <person name="Glavina del Rio T."/>
            <person name="Dalin E."/>
            <person name="Tice H."/>
            <person name="Bruce D."/>
            <person name="Goodwin L."/>
            <person name="Pitluck S."/>
            <person name="Kyrpides N."/>
            <person name="Mavromatis K."/>
            <person name="Ivanova N."/>
            <person name="Mikhailova N."/>
            <person name="Munk A.C."/>
            <person name="Brettin T."/>
            <person name="Detter J.C."/>
            <person name="Tapia R."/>
            <person name="Han C."/>
            <person name="Larimer F."/>
            <person name="Land M."/>
            <person name="Hauser L."/>
            <person name="Markowitz V."/>
            <person name="Cheng J.-F."/>
            <person name="Hugenholtz P."/>
            <person name="Woyke T."/>
            <person name="Wu D."/>
            <person name="Jando M."/>
            <person name="Brambilla E."/>
            <person name="Klenk H.-P."/>
            <person name="Eisen J.A."/>
        </authorList>
    </citation>
    <scope>NUCLEOTIDE SEQUENCE [LARGE SCALE GENOMIC DNA]</scope>
    <source>
        <strain evidence="5">ATCC 8368 / DSM 20162 / CCUG 35730 / CIP 100753 / JCM 10117 / KCTC 9821 / NBRC 16120 / NCIMB 702349 / NCTC 13040</strain>
    </source>
</reference>
<evidence type="ECO:0000256" key="2">
    <source>
        <dbReference type="SAM" id="SignalP"/>
    </source>
</evidence>
<dbReference type="HOGENOM" id="CLU_038034_7_2_11"/>
<gene>
    <name evidence="4" type="ordered locus">Tpau_1600</name>
</gene>
<organism evidence="4 5">
    <name type="scientific">Tsukamurella paurometabola (strain ATCC 8368 / DSM 20162 / CCUG 35730 / CIP 100753 / JCM 10117 / KCTC 9821 / NBRC 16120 / NCIMB 702349 / NCTC 13040)</name>
    <name type="common">Corynebacterium paurometabolum</name>
    <dbReference type="NCBI Taxonomy" id="521096"/>
    <lineage>
        <taxon>Bacteria</taxon>
        <taxon>Bacillati</taxon>
        <taxon>Actinomycetota</taxon>
        <taxon>Actinomycetes</taxon>
        <taxon>Mycobacteriales</taxon>
        <taxon>Tsukamurellaceae</taxon>
        <taxon>Tsukamurella</taxon>
    </lineage>
</organism>
<feature type="chain" id="PRO_5038805106" evidence="2">
    <location>
        <begin position="27"/>
        <end position="321"/>
    </location>
</feature>
<sequence length="321" mass="33903">MRIAAPPLLILSAALLAGCGSAPSSAPPAATGPFPTTVTTCGFASEVRSAPQRIVTMNQGATEVALALGMRSRMAGTGYLDDEVAPRYRDDYAKVTVLAPKYPTQEKILSVNPDLVYASYASAFRDRAGGERRKWADRGVPTLLAPAGCEKKPERATWDLIWDEFAAAGKAFGAEAAAAKLTADQKSELGSEALAGAARGQRILWWDSKTDIPFVGAGKGSPQLLVESVGGVNVFADRPGNWADVSMENVIGSNPDVIVVADSTGSPAQARIEFARSDPAMSRLRAVRDNRFVVIPFSETTSGVRLLDGARRIADGIRALP</sequence>
<feature type="domain" description="Fe/B12 periplasmic-binding" evidence="3">
    <location>
        <begin position="53"/>
        <end position="321"/>
    </location>
</feature>
<accession>D5UYB4</accession>
<dbReference type="RefSeq" id="WP_013126252.1">
    <property type="nucleotide sequence ID" value="NC_014158.1"/>
</dbReference>
<dbReference type="PROSITE" id="PS51257">
    <property type="entry name" value="PROKAR_LIPOPROTEIN"/>
    <property type="match status" value="1"/>
</dbReference>
<name>D5UYB4_TSUPD</name>
<dbReference type="SUPFAM" id="SSF53807">
    <property type="entry name" value="Helical backbone' metal receptor"/>
    <property type="match status" value="1"/>
</dbReference>
<comment type="similarity">
    <text evidence="1">Belongs to the bacterial solute-binding protein 8 family.</text>
</comment>
<dbReference type="Proteomes" id="UP000001213">
    <property type="component" value="Chromosome"/>
</dbReference>
<dbReference type="PANTHER" id="PTHR30535">
    <property type="entry name" value="VITAMIN B12-BINDING PROTEIN"/>
    <property type="match status" value="1"/>
</dbReference>
<dbReference type="Pfam" id="PF01497">
    <property type="entry name" value="Peripla_BP_2"/>
    <property type="match status" value="1"/>
</dbReference>
<dbReference type="InterPro" id="IPR002491">
    <property type="entry name" value="ABC_transptr_periplasmic_BD"/>
</dbReference>
<dbReference type="KEGG" id="tpr:Tpau_1600"/>
<evidence type="ECO:0000313" key="4">
    <source>
        <dbReference type="EMBL" id="ADG78221.1"/>
    </source>
</evidence>
<dbReference type="InterPro" id="IPR050902">
    <property type="entry name" value="ABC_Transporter_SBP"/>
</dbReference>
<evidence type="ECO:0000256" key="1">
    <source>
        <dbReference type="ARBA" id="ARBA00008814"/>
    </source>
</evidence>
<dbReference type="PROSITE" id="PS50983">
    <property type="entry name" value="FE_B12_PBP"/>
    <property type="match status" value="1"/>
</dbReference>
<keyword evidence="5" id="KW-1185">Reference proteome</keyword>
<dbReference type="PANTHER" id="PTHR30535:SF7">
    <property type="entry name" value="IRON(III) DICITRATE-BINDING PROTEIN"/>
    <property type="match status" value="1"/>
</dbReference>
<dbReference type="AlphaFoldDB" id="D5UYB4"/>